<sequence>MIHTTNKGILLGICLFLCIIYTSCKHQLSSSEFAAYIEQKEELRKVSSSQGIQMQCQYFPAAYMALLDFRSVPSEQLREADFSKSYNQYKDNLYFKLSFESEEGKDITRSTSDNAQSYQQRMYDMNYYFDRHIMLVTDTQDTLRPAIFTLQKSFTASPKVSFLLGFAKTPALQSANEIDLIYRDAYFNLPRSVHFVFTNTEINQNLPTITFTDL</sequence>
<dbReference type="RefSeq" id="WP_313989389.1">
    <property type="nucleotide sequence ID" value="NZ_JASJOS010000026.1"/>
</dbReference>
<organism evidence="1 2">
    <name type="scientific">Xanthocytophaga flava</name>
    <dbReference type="NCBI Taxonomy" id="3048013"/>
    <lineage>
        <taxon>Bacteria</taxon>
        <taxon>Pseudomonadati</taxon>
        <taxon>Bacteroidota</taxon>
        <taxon>Cytophagia</taxon>
        <taxon>Cytophagales</taxon>
        <taxon>Rhodocytophagaceae</taxon>
        <taxon>Xanthocytophaga</taxon>
    </lineage>
</organism>
<gene>
    <name evidence="1" type="ORF">QNI16_36565</name>
</gene>
<evidence type="ECO:0000313" key="1">
    <source>
        <dbReference type="EMBL" id="MDJ1486053.1"/>
    </source>
</evidence>
<protein>
    <submittedName>
        <fullName evidence="1">Uncharacterized protein</fullName>
    </submittedName>
</protein>
<dbReference type="EMBL" id="JASJOS010000026">
    <property type="protein sequence ID" value="MDJ1486053.1"/>
    <property type="molecule type" value="Genomic_DNA"/>
</dbReference>
<dbReference type="Proteomes" id="UP001241110">
    <property type="component" value="Unassembled WGS sequence"/>
</dbReference>
<proteinExistence type="predicted"/>
<comment type="caution">
    <text evidence="1">The sequence shown here is derived from an EMBL/GenBank/DDBJ whole genome shotgun (WGS) entry which is preliminary data.</text>
</comment>
<reference evidence="1" key="1">
    <citation type="submission" date="2023-05" db="EMBL/GenBank/DDBJ databases">
        <authorList>
            <person name="Zhang X."/>
        </authorList>
    </citation>
    <scope>NUCLEOTIDE SEQUENCE</scope>
    <source>
        <strain evidence="1">YF14B1</strain>
    </source>
</reference>
<evidence type="ECO:0000313" key="2">
    <source>
        <dbReference type="Proteomes" id="UP001241110"/>
    </source>
</evidence>
<dbReference type="AlphaFoldDB" id="A0AAE3R0X0"/>
<name>A0AAE3R0X0_9BACT</name>
<accession>A0AAE3R0X0</accession>